<evidence type="ECO:0000313" key="3">
    <source>
        <dbReference type="Proteomes" id="UP000295198"/>
    </source>
</evidence>
<dbReference type="GO" id="GO:0043531">
    <property type="term" value="F:ADP binding"/>
    <property type="evidence" value="ECO:0007669"/>
    <property type="project" value="InterPro"/>
</dbReference>
<dbReference type="PRINTS" id="PR00038">
    <property type="entry name" value="HTHLUXR"/>
</dbReference>
<sequence length="767" mass="81891">MVSQRLAGNRAITLTGPGGVGKTRIAMKVLERERRAYPDGCWFVDLGTVPDGALVAATVAGALRLYADAAAPTPDGIADFVADFVSDREALLVLDGCEHVLEATALLALRLRARCPRLRIMSTSRQRLGISGEAVVLVPPLTVPEGGHQVAAEALSQFEAVELFVDRAMLARSDFALSESNAPAVAELCAGLEGIPLALELAAARAGSFSPESMLEQLTDRYGFLSQGYRDLPDRHRSLRACVQWSHDLCTEQEQLVWARMSVFSGGCDLTAAARVCADEDVLPGELLGVISALVDKSVLVASEGRGGAARYRMLATIAEFGTERLRAAGELHLRRERHLDWCSSLASTFRSDWSGAGQAAALRRVRDEHANIRAALEFCVTESSTPEAGLRLAADLEAYWVTAGLADEARYWLEIGLGSDRGDPALRAQAMALLGRFAGLQHDFGAARAWADEADAAAEAADDHRTREMVQTLTAILAVRDGDLGLAVDASRRAVSMLPADAPLSVRLRALFVRGVCLRLAGDATGAAEVHEQAVLRGAEAGETFWRSFSLTGLGELALDGGRVDRADELFGEALRLKVELGDRLGIALCLDALGRVALAGDDPTRAAVLLGAAESIWDAIGMRETGNPFARESSRSEGIHRARAALGKRAFRTEFRRGSALSEQQAVACALGETREPAPQSAAEPSPLTRRETEVAALVAEGLSNPEIAERLVISVRTAQGHVENILRKLGFTSRARVAAWVTHRQAVTREPGLEPLPAPPAGRG</sequence>
<dbReference type="InterPro" id="IPR011990">
    <property type="entry name" value="TPR-like_helical_dom_sf"/>
</dbReference>
<protein>
    <submittedName>
        <fullName evidence="2">LuxR family transcriptional regulator</fullName>
    </submittedName>
</protein>
<evidence type="ECO:0000259" key="1">
    <source>
        <dbReference type="PROSITE" id="PS50043"/>
    </source>
</evidence>
<dbReference type="CDD" id="cd06170">
    <property type="entry name" value="LuxR_C_like"/>
    <property type="match status" value="1"/>
</dbReference>
<gene>
    <name evidence="2" type="ORF">EKO23_16910</name>
</gene>
<dbReference type="InterPro" id="IPR000792">
    <property type="entry name" value="Tscrpt_reg_LuxR_C"/>
</dbReference>
<feature type="domain" description="HTH luxR-type" evidence="1">
    <location>
        <begin position="683"/>
        <end position="748"/>
    </location>
</feature>
<reference evidence="2 3" key="1">
    <citation type="submission" date="2019-01" db="EMBL/GenBank/DDBJ databases">
        <title>Nocardioides guangzhouensis sp. nov., an actinobacterium isolated from soil.</title>
        <authorList>
            <person name="Fu Y."/>
            <person name="Cai Y."/>
            <person name="Lin Z."/>
            <person name="Chen P."/>
        </authorList>
    </citation>
    <scope>NUCLEOTIDE SEQUENCE [LARGE SCALE GENOMIC DNA]</scope>
    <source>
        <strain evidence="2 3">130</strain>
    </source>
</reference>
<dbReference type="SMART" id="SM00421">
    <property type="entry name" value="HTH_LUXR"/>
    <property type="match status" value="1"/>
</dbReference>
<dbReference type="OrthoDB" id="3755432at2"/>
<dbReference type="EMBL" id="SDKM01000026">
    <property type="protein sequence ID" value="RYP84150.1"/>
    <property type="molecule type" value="Genomic_DNA"/>
</dbReference>
<dbReference type="PROSITE" id="PS50043">
    <property type="entry name" value="HTH_LUXR_2"/>
    <property type="match status" value="1"/>
</dbReference>
<keyword evidence="3" id="KW-1185">Reference proteome</keyword>
<dbReference type="Gene3D" id="1.10.10.10">
    <property type="entry name" value="Winged helix-like DNA-binding domain superfamily/Winged helix DNA-binding domain"/>
    <property type="match status" value="1"/>
</dbReference>
<dbReference type="InterPro" id="IPR036388">
    <property type="entry name" value="WH-like_DNA-bd_sf"/>
</dbReference>
<proteinExistence type="predicted"/>
<dbReference type="InterPro" id="IPR027417">
    <property type="entry name" value="P-loop_NTPase"/>
</dbReference>
<dbReference type="RefSeq" id="WP_134719300.1">
    <property type="nucleotide sequence ID" value="NZ_SDKM01000026.1"/>
</dbReference>
<dbReference type="Gene3D" id="3.40.50.300">
    <property type="entry name" value="P-loop containing nucleotide triphosphate hydrolases"/>
    <property type="match status" value="1"/>
</dbReference>
<dbReference type="SUPFAM" id="SSF52540">
    <property type="entry name" value="P-loop containing nucleoside triphosphate hydrolases"/>
    <property type="match status" value="1"/>
</dbReference>
<comment type="caution">
    <text evidence="2">The sequence shown here is derived from an EMBL/GenBank/DDBJ whole genome shotgun (WGS) entry which is preliminary data.</text>
</comment>
<dbReference type="InterPro" id="IPR016032">
    <property type="entry name" value="Sig_transdc_resp-reg_C-effctor"/>
</dbReference>
<dbReference type="Gene3D" id="1.25.40.10">
    <property type="entry name" value="Tetratricopeptide repeat domain"/>
    <property type="match status" value="1"/>
</dbReference>
<accession>A0A4Q4Z8E6</accession>
<organism evidence="2 3">
    <name type="scientific">Nocardioides guangzhouensis</name>
    <dbReference type="NCBI Taxonomy" id="2497878"/>
    <lineage>
        <taxon>Bacteria</taxon>
        <taxon>Bacillati</taxon>
        <taxon>Actinomycetota</taxon>
        <taxon>Actinomycetes</taxon>
        <taxon>Propionibacteriales</taxon>
        <taxon>Nocardioidaceae</taxon>
        <taxon>Nocardioides</taxon>
    </lineage>
</organism>
<dbReference type="Proteomes" id="UP000295198">
    <property type="component" value="Unassembled WGS sequence"/>
</dbReference>
<dbReference type="SUPFAM" id="SSF48452">
    <property type="entry name" value="TPR-like"/>
    <property type="match status" value="2"/>
</dbReference>
<dbReference type="AlphaFoldDB" id="A0A4Q4Z8E6"/>
<dbReference type="PRINTS" id="PR00364">
    <property type="entry name" value="DISEASERSIST"/>
</dbReference>
<evidence type="ECO:0000313" key="2">
    <source>
        <dbReference type="EMBL" id="RYP84150.1"/>
    </source>
</evidence>
<name>A0A4Q4Z8E6_9ACTN</name>
<dbReference type="Pfam" id="PF00196">
    <property type="entry name" value="GerE"/>
    <property type="match status" value="1"/>
</dbReference>
<dbReference type="SUPFAM" id="SSF46894">
    <property type="entry name" value="C-terminal effector domain of the bipartite response regulators"/>
    <property type="match status" value="1"/>
</dbReference>
<dbReference type="PANTHER" id="PTHR47691:SF3">
    <property type="entry name" value="HTH-TYPE TRANSCRIPTIONAL REGULATOR RV0890C-RELATED"/>
    <property type="match status" value="1"/>
</dbReference>
<dbReference type="GO" id="GO:0006355">
    <property type="term" value="P:regulation of DNA-templated transcription"/>
    <property type="evidence" value="ECO:0007669"/>
    <property type="project" value="InterPro"/>
</dbReference>
<dbReference type="GO" id="GO:0003677">
    <property type="term" value="F:DNA binding"/>
    <property type="evidence" value="ECO:0007669"/>
    <property type="project" value="InterPro"/>
</dbReference>
<dbReference type="PANTHER" id="PTHR47691">
    <property type="entry name" value="REGULATOR-RELATED"/>
    <property type="match status" value="1"/>
</dbReference>